<name>A0A197K3Y8_9FUNG</name>
<dbReference type="PANTHER" id="PTHR12804">
    <property type="entry name" value="MICROSOMAL SIGNAL PEPTIDASE 23 KD SUBUNIT SPC22/23"/>
    <property type="match status" value="1"/>
</dbReference>
<reference evidence="10 11" key="1">
    <citation type="submission" date="2016-05" db="EMBL/GenBank/DDBJ databases">
        <title>Genome sequencing reveals origins of a unique bacterial endosymbiosis in the earliest lineages of terrestrial Fungi.</title>
        <authorList>
            <consortium name="DOE Joint Genome Institute"/>
            <person name="Uehling J."/>
            <person name="Gryganskyi A."/>
            <person name="Hameed K."/>
            <person name="Tschaplinski T."/>
            <person name="Misztal P."/>
            <person name="Wu S."/>
            <person name="Desiro A."/>
            <person name="Vande Pol N."/>
            <person name="Du Z.-Y."/>
            <person name="Zienkiewicz A."/>
            <person name="Zienkiewicz K."/>
            <person name="Morin E."/>
            <person name="Tisserant E."/>
            <person name="Splivallo R."/>
            <person name="Hainaut M."/>
            <person name="Henrissat B."/>
            <person name="Ohm R."/>
            <person name="Kuo A."/>
            <person name="Yan J."/>
            <person name="Lipzen A."/>
            <person name="Nolan M."/>
            <person name="Labutti K."/>
            <person name="Barry K."/>
            <person name="Goldstein A."/>
            <person name="Labbe J."/>
            <person name="Schadt C."/>
            <person name="Tuskan G."/>
            <person name="Grigoriev I."/>
            <person name="Martin F."/>
            <person name="Vilgalys R."/>
            <person name="Bonito G."/>
        </authorList>
    </citation>
    <scope>NUCLEOTIDE SEQUENCE [LARGE SCALE GENOMIC DNA]</scope>
    <source>
        <strain evidence="10 11">AG-77</strain>
    </source>
</reference>
<keyword evidence="3" id="KW-0812">Transmembrane</keyword>
<keyword evidence="6" id="KW-1133">Transmembrane helix</keyword>
<evidence type="ECO:0000256" key="2">
    <source>
        <dbReference type="ARBA" id="ARBA00009289"/>
    </source>
</evidence>
<dbReference type="STRING" id="1314771.A0A197K3Y8"/>
<comment type="function">
    <text evidence="8">Essential component of the signal peptidase complex (SPC) which catalyzes the cleavage of N-terminal signal sequences from nascent proteins as they are translocated into the lumen of the endoplasmic reticulum. Essential for the SPC catalytic activity, possibly by stabilizing and positioning the active center of the complex close to the lumenal surface. Essential for viability.</text>
</comment>
<dbReference type="Proteomes" id="UP000078512">
    <property type="component" value="Unassembled WGS sequence"/>
</dbReference>
<evidence type="ECO:0000256" key="4">
    <source>
        <dbReference type="ARBA" id="ARBA00022824"/>
    </source>
</evidence>
<keyword evidence="4 9" id="KW-0256">Endoplasmic reticulum</keyword>
<evidence type="ECO:0000256" key="7">
    <source>
        <dbReference type="ARBA" id="ARBA00023136"/>
    </source>
</evidence>
<evidence type="ECO:0000256" key="8">
    <source>
        <dbReference type="ARBA" id="ARBA00045670"/>
    </source>
</evidence>
<protein>
    <recommendedName>
        <fullName evidence="9">Signal peptidase subunit 3</fullName>
    </recommendedName>
</protein>
<evidence type="ECO:0000256" key="5">
    <source>
        <dbReference type="ARBA" id="ARBA00022968"/>
    </source>
</evidence>
<comment type="subcellular location">
    <subcellularLocation>
        <location evidence="1">Endoplasmic reticulum membrane</location>
        <topology evidence="1">Single-pass type II membrane protein</topology>
    </subcellularLocation>
</comment>
<evidence type="ECO:0000256" key="6">
    <source>
        <dbReference type="ARBA" id="ARBA00022989"/>
    </source>
</evidence>
<evidence type="ECO:0000256" key="9">
    <source>
        <dbReference type="PIRNR" id="PIRNR016089"/>
    </source>
</evidence>
<proteinExistence type="inferred from homology"/>
<dbReference type="GO" id="GO:0006465">
    <property type="term" value="P:signal peptide processing"/>
    <property type="evidence" value="ECO:0007669"/>
    <property type="project" value="UniProtKB-UniRule"/>
</dbReference>
<dbReference type="EMBL" id="KV442025">
    <property type="protein sequence ID" value="OAQ32357.1"/>
    <property type="molecule type" value="Genomic_DNA"/>
</dbReference>
<dbReference type="Pfam" id="PF04573">
    <property type="entry name" value="SPC22"/>
    <property type="match status" value="1"/>
</dbReference>
<sequence length="181" mass="20261">MNSLQNRANAVMAFSISAIFCLLGAIAFSALIIPSNPSGAVALDSLKVVTGRYDRNWVDYKTRNNEFANTVMRIDADLSSLFHWNTKQLFVYAVAEYSTPTHPKNQIVLWDTIIKRKSAAVISKRGLNNKYSLIDVNKKWTDINANVTLHWNIVPYVGFMTYGHSQPSEGYAFPLPSGIQT</sequence>
<keyword evidence="5" id="KW-0735">Signal-anchor</keyword>
<keyword evidence="11" id="KW-1185">Reference proteome</keyword>
<dbReference type="GO" id="GO:0045047">
    <property type="term" value="P:protein targeting to ER"/>
    <property type="evidence" value="ECO:0007669"/>
    <property type="project" value="EnsemblFungi"/>
</dbReference>
<evidence type="ECO:0000313" key="11">
    <source>
        <dbReference type="Proteomes" id="UP000078512"/>
    </source>
</evidence>
<dbReference type="PANTHER" id="PTHR12804:SF0">
    <property type="entry name" value="SIGNAL PEPTIDASE COMPLEX SUBUNIT 3"/>
    <property type="match status" value="1"/>
</dbReference>
<evidence type="ECO:0000256" key="3">
    <source>
        <dbReference type="ARBA" id="ARBA00022692"/>
    </source>
</evidence>
<accession>A0A197K3Y8</accession>
<dbReference type="InterPro" id="IPR007653">
    <property type="entry name" value="SPC3"/>
</dbReference>
<dbReference type="OrthoDB" id="10261524at2759"/>
<dbReference type="AlphaFoldDB" id="A0A197K3Y8"/>
<evidence type="ECO:0000313" key="10">
    <source>
        <dbReference type="EMBL" id="OAQ32357.1"/>
    </source>
</evidence>
<dbReference type="PIRSF" id="PIRSF016089">
    <property type="entry name" value="SPC22"/>
    <property type="match status" value="1"/>
</dbReference>
<evidence type="ECO:0000256" key="1">
    <source>
        <dbReference type="ARBA" id="ARBA00004648"/>
    </source>
</evidence>
<keyword evidence="7 9" id="KW-0472">Membrane</keyword>
<dbReference type="GO" id="GO:0005787">
    <property type="term" value="C:signal peptidase complex"/>
    <property type="evidence" value="ECO:0007669"/>
    <property type="project" value="UniProtKB-UniRule"/>
</dbReference>
<gene>
    <name evidence="10" type="ORF">K457DRAFT_108133</name>
</gene>
<organism evidence="10 11">
    <name type="scientific">Linnemannia elongata AG-77</name>
    <dbReference type="NCBI Taxonomy" id="1314771"/>
    <lineage>
        <taxon>Eukaryota</taxon>
        <taxon>Fungi</taxon>
        <taxon>Fungi incertae sedis</taxon>
        <taxon>Mucoromycota</taxon>
        <taxon>Mortierellomycotina</taxon>
        <taxon>Mortierellomycetes</taxon>
        <taxon>Mortierellales</taxon>
        <taxon>Mortierellaceae</taxon>
        <taxon>Linnemannia</taxon>
    </lineage>
</organism>
<comment type="similarity">
    <text evidence="2 9">Belongs to the SPCS3 family.</text>
</comment>